<dbReference type="Pfam" id="PF20151">
    <property type="entry name" value="DUF6533"/>
    <property type="match status" value="1"/>
</dbReference>
<dbReference type="EMBL" id="JH711587">
    <property type="protein sequence ID" value="EIW75930.1"/>
    <property type="molecule type" value="Genomic_DNA"/>
</dbReference>
<dbReference type="RefSeq" id="XP_007773925.1">
    <property type="nucleotide sequence ID" value="XM_007775735.1"/>
</dbReference>
<dbReference type="OMA" id="TSRCHAC"/>
<dbReference type="AlphaFoldDB" id="A0A5M3MAW1"/>
<keyword evidence="1" id="KW-0812">Transmembrane</keyword>
<proteinExistence type="predicted"/>
<feature type="transmembrane region" description="Helical" evidence="1">
    <location>
        <begin position="212"/>
        <end position="233"/>
    </location>
</feature>
<dbReference type="Proteomes" id="UP000053558">
    <property type="component" value="Unassembled WGS sequence"/>
</dbReference>
<evidence type="ECO:0000256" key="1">
    <source>
        <dbReference type="SAM" id="Phobius"/>
    </source>
</evidence>
<sequence length="249" mass="27592">MIIVSDSTYLTLSMNQRELRSSVLNLGLEVELIWMRKFTAMSLVYGALRYGSMLWAVSQSIVIYTSPSIVTRNILTDICTIVELVIVLLLQGMMALRVYVLLEKSKRVLTILVVGFLASQAVTFSTIISLLARGGTIMPPAKVAISGIASCHTEPSEPQWVYPLSCSALLVFELLLIILCLYHAFVHLSWPMTTSIGHYAGSIVLLMYQQSLIYFIVALVSILLNAVSQAPALRSVRLSCSLRSRIYLI</sequence>
<accession>A0A5M3MAW1</accession>
<organism evidence="3 4">
    <name type="scientific">Coniophora puteana (strain RWD-64-598)</name>
    <name type="common">Brown rot fungus</name>
    <dbReference type="NCBI Taxonomy" id="741705"/>
    <lineage>
        <taxon>Eukaryota</taxon>
        <taxon>Fungi</taxon>
        <taxon>Dikarya</taxon>
        <taxon>Basidiomycota</taxon>
        <taxon>Agaricomycotina</taxon>
        <taxon>Agaricomycetes</taxon>
        <taxon>Agaricomycetidae</taxon>
        <taxon>Boletales</taxon>
        <taxon>Coniophorineae</taxon>
        <taxon>Coniophoraceae</taxon>
        <taxon>Coniophora</taxon>
    </lineage>
</organism>
<evidence type="ECO:0000313" key="4">
    <source>
        <dbReference type="Proteomes" id="UP000053558"/>
    </source>
</evidence>
<keyword evidence="1" id="KW-1133">Transmembrane helix</keyword>
<keyword evidence="4" id="KW-1185">Reference proteome</keyword>
<feature type="transmembrane region" description="Helical" evidence="1">
    <location>
        <begin position="43"/>
        <end position="62"/>
    </location>
</feature>
<dbReference type="KEGG" id="cput:CONPUDRAFT_85157"/>
<feature type="domain" description="DUF6533" evidence="2">
    <location>
        <begin position="23"/>
        <end position="54"/>
    </location>
</feature>
<feature type="transmembrane region" description="Helical" evidence="1">
    <location>
        <begin position="74"/>
        <end position="96"/>
    </location>
</feature>
<dbReference type="InterPro" id="IPR045340">
    <property type="entry name" value="DUF6533"/>
</dbReference>
<reference evidence="4" key="1">
    <citation type="journal article" date="2012" name="Science">
        <title>The Paleozoic origin of enzymatic lignin decomposition reconstructed from 31 fungal genomes.</title>
        <authorList>
            <person name="Floudas D."/>
            <person name="Binder M."/>
            <person name="Riley R."/>
            <person name="Barry K."/>
            <person name="Blanchette R.A."/>
            <person name="Henrissat B."/>
            <person name="Martinez A.T."/>
            <person name="Otillar R."/>
            <person name="Spatafora J.W."/>
            <person name="Yadav J.S."/>
            <person name="Aerts A."/>
            <person name="Benoit I."/>
            <person name="Boyd A."/>
            <person name="Carlson A."/>
            <person name="Copeland A."/>
            <person name="Coutinho P.M."/>
            <person name="de Vries R.P."/>
            <person name="Ferreira P."/>
            <person name="Findley K."/>
            <person name="Foster B."/>
            <person name="Gaskell J."/>
            <person name="Glotzer D."/>
            <person name="Gorecki P."/>
            <person name="Heitman J."/>
            <person name="Hesse C."/>
            <person name="Hori C."/>
            <person name="Igarashi K."/>
            <person name="Jurgens J.A."/>
            <person name="Kallen N."/>
            <person name="Kersten P."/>
            <person name="Kohler A."/>
            <person name="Kuees U."/>
            <person name="Kumar T.K.A."/>
            <person name="Kuo A."/>
            <person name="LaButti K."/>
            <person name="Larrondo L.F."/>
            <person name="Lindquist E."/>
            <person name="Ling A."/>
            <person name="Lombard V."/>
            <person name="Lucas S."/>
            <person name="Lundell T."/>
            <person name="Martin R."/>
            <person name="McLaughlin D.J."/>
            <person name="Morgenstern I."/>
            <person name="Morin E."/>
            <person name="Murat C."/>
            <person name="Nagy L.G."/>
            <person name="Nolan M."/>
            <person name="Ohm R.A."/>
            <person name="Patyshakuliyeva A."/>
            <person name="Rokas A."/>
            <person name="Ruiz-Duenas F.J."/>
            <person name="Sabat G."/>
            <person name="Salamov A."/>
            <person name="Samejima M."/>
            <person name="Schmutz J."/>
            <person name="Slot J.C."/>
            <person name="St John F."/>
            <person name="Stenlid J."/>
            <person name="Sun H."/>
            <person name="Sun S."/>
            <person name="Syed K."/>
            <person name="Tsang A."/>
            <person name="Wiebenga A."/>
            <person name="Young D."/>
            <person name="Pisabarro A."/>
            <person name="Eastwood D.C."/>
            <person name="Martin F."/>
            <person name="Cullen D."/>
            <person name="Grigoriev I.V."/>
            <person name="Hibbett D.S."/>
        </authorList>
    </citation>
    <scope>NUCLEOTIDE SEQUENCE [LARGE SCALE GENOMIC DNA]</scope>
    <source>
        <strain evidence="4">RWD-64-598 SS2</strain>
    </source>
</reference>
<comment type="caution">
    <text evidence="3">The sequence shown here is derived from an EMBL/GenBank/DDBJ whole genome shotgun (WGS) entry which is preliminary data.</text>
</comment>
<evidence type="ECO:0000259" key="2">
    <source>
        <dbReference type="Pfam" id="PF20151"/>
    </source>
</evidence>
<feature type="transmembrane region" description="Helical" evidence="1">
    <location>
        <begin position="160"/>
        <end position="181"/>
    </location>
</feature>
<dbReference type="GeneID" id="19210899"/>
<keyword evidence="1" id="KW-0472">Membrane</keyword>
<name>A0A5M3MAW1_CONPW</name>
<protein>
    <recommendedName>
        <fullName evidence="2">DUF6533 domain-containing protein</fullName>
    </recommendedName>
</protein>
<gene>
    <name evidence="3" type="ORF">CONPUDRAFT_85157</name>
</gene>
<feature type="transmembrane region" description="Helical" evidence="1">
    <location>
        <begin position="108"/>
        <end position="132"/>
    </location>
</feature>
<evidence type="ECO:0000313" key="3">
    <source>
        <dbReference type="EMBL" id="EIW75930.1"/>
    </source>
</evidence>